<reference evidence="8" key="1">
    <citation type="submission" date="2015-09" db="EMBL/GenBank/DDBJ databases">
        <title>Draft Genome Sequences of Two Novel Amoeba-resistant Intranuclear Bacteria, Candidatus Berkiella cookevillensis and Candidatus Berkiella aquae.</title>
        <authorList>
            <person name="Mehari Y.T."/>
            <person name="Arivett B.A."/>
            <person name="Farone A.L."/>
            <person name="Gunderson J.H."/>
            <person name="Farone M.B."/>
        </authorList>
    </citation>
    <scope>NUCLEOTIDE SEQUENCE [LARGE SCALE GENOMIC DNA]</scope>
    <source>
        <strain evidence="8">CC99</strain>
    </source>
</reference>
<feature type="domain" description="UDP N-acetylglucosamine O-acyltransferase C-terminal" evidence="7">
    <location>
        <begin position="174"/>
        <end position="254"/>
    </location>
</feature>
<dbReference type="InterPro" id="IPR001451">
    <property type="entry name" value="Hexapep"/>
</dbReference>
<dbReference type="Pfam" id="PF13720">
    <property type="entry name" value="Acetyltransf_11"/>
    <property type="match status" value="1"/>
</dbReference>
<proteinExistence type="inferred from homology"/>
<dbReference type="EMBL" id="LKHV01000001">
    <property type="protein sequence ID" value="KRG20055.1"/>
    <property type="molecule type" value="Genomic_DNA"/>
</dbReference>
<comment type="pathway">
    <text evidence="6">Glycolipid biosynthesis; lipid IV(A) biosynthesis; lipid IV(A) from (3R)-3-hydroxytetradecanoyl-[acyl-carrier-protein] and UDP-N-acetyl-alpha-D-glucosamine: step 1/6.</text>
</comment>
<dbReference type="RefSeq" id="WP_057622868.1">
    <property type="nucleotide sequence ID" value="NZ_LKHV02000001.1"/>
</dbReference>
<accession>A0A0Q9YTS8</accession>
<gene>
    <name evidence="6 8" type="primary">lpxA</name>
    <name evidence="8" type="ORF">CC99x_00276</name>
    <name evidence="9" type="ORF">CC99x_005555</name>
</gene>
<protein>
    <recommendedName>
        <fullName evidence="6">Acyl-[acyl-carrier-protein]--UDP-N-acetylglucosamine O-acyltransferase</fullName>
        <shortName evidence="6">UDP-N-acetylglucosamine acyltransferase</shortName>
        <ecNumber evidence="6">2.3.1.129</ecNumber>
    </recommendedName>
</protein>
<evidence type="ECO:0000256" key="3">
    <source>
        <dbReference type="ARBA" id="ARBA00022679"/>
    </source>
</evidence>
<dbReference type="Pfam" id="PF00132">
    <property type="entry name" value="Hexapep"/>
    <property type="match status" value="1"/>
</dbReference>
<keyword evidence="1 6" id="KW-0444">Lipid biosynthesis</keyword>
<keyword evidence="6" id="KW-0677">Repeat</keyword>
<organism evidence="8">
    <name type="scientific">Candidatus Berkiella cookevillensis</name>
    <dbReference type="NCBI Taxonomy" id="437022"/>
    <lineage>
        <taxon>Bacteria</taxon>
        <taxon>Pseudomonadati</taxon>
        <taxon>Pseudomonadota</taxon>
        <taxon>Gammaproteobacteria</taxon>
        <taxon>Candidatus Berkiellales</taxon>
        <taxon>Candidatus Berkiellaceae</taxon>
        <taxon>Candidatus Berkiella</taxon>
    </lineage>
</organism>
<comment type="subunit">
    <text evidence="6">Homotrimer.</text>
</comment>
<keyword evidence="10" id="KW-1185">Reference proteome</keyword>
<dbReference type="InterPro" id="IPR010137">
    <property type="entry name" value="Lipid_A_LpxA"/>
</dbReference>
<dbReference type="CDD" id="cd03351">
    <property type="entry name" value="LbH_UDP-GlcNAc_AT"/>
    <property type="match status" value="1"/>
</dbReference>
<dbReference type="NCBIfam" id="TIGR01852">
    <property type="entry name" value="lipid_A_lpxA"/>
    <property type="match status" value="1"/>
</dbReference>
<sequence length="256" mass="27377">MISDKAHIDPSAKLGKNVHIGPFTVIGPDVEIGDDCWIGPSAVINGPTKMGKNNKVFQFASIGEEPQDKKYHGEPTTLEIGDNNIFRECTTISRGTVSGGGKTKVGNNNLLMAYVHIAHDCIVGNNIVFSNNASLAGHVTVDDFANLGGFVGVHQFCQIGSYSFSAGGSIIVKDVLPFITVSGHPAQSYGLNAEGLKRNGFSTDEITTLKRAYKAVFREGLSLEEAVHQVEGMLSECSKLGLMLDMIKGSTRGFTR</sequence>
<evidence type="ECO:0000256" key="5">
    <source>
        <dbReference type="ARBA" id="ARBA00023315"/>
    </source>
</evidence>
<keyword evidence="5 6" id="KW-0012">Acyltransferase</keyword>
<dbReference type="STRING" id="437022.CC99x_00276"/>
<evidence type="ECO:0000256" key="1">
    <source>
        <dbReference type="ARBA" id="ARBA00022516"/>
    </source>
</evidence>
<dbReference type="Proteomes" id="UP000051494">
    <property type="component" value="Unassembled WGS sequence"/>
</dbReference>
<reference evidence="9" key="3">
    <citation type="submission" date="2021-06" db="EMBL/GenBank/DDBJ databases">
        <title>Genomic Description and Analysis of Intracellular Bacteria, Candidatus Berkiella cookevillensis and Candidatus Berkiella aquae.</title>
        <authorList>
            <person name="Kidane D.T."/>
            <person name="Mehari Y.T."/>
            <person name="Rice F.C."/>
            <person name="Arivett B.A."/>
            <person name="Farone A.L."/>
            <person name="Berk S.G."/>
            <person name="Farone M.B."/>
        </authorList>
    </citation>
    <scope>NUCLEOTIDE SEQUENCE</scope>
    <source>
        <strain evidence="9">CC99</strain>
    </source>
</reference>
<dbReference type="EMBL" id="LKHV02000001">
    <property type="protein sequence ID" value="MCS5708368.1"/>
    <property type="molecule type" value="Genomic_DNA"/>
</dbReference>
<dbReference type="GO" id="GO:0008780">
    <property type="term" value="F:acyl-[acyl-carrier-protein]-UDP-N-acetylglucosamine O-acyltransferase activity"/>
    <property type="evidence" value="ECO:0007669"/>
    <property type="project" value="UniProtKB-UniRule"/>
</dbReference>
<dbReference type="GO" id="GO:0005737">
    <property type="term" value="C:cytoplasm"/>
    <property type="evidence" value="ECO:0007669"/>
    <property type="project" value="UniProtKB-SubCell"/>
</dbReference>
<comment type="caution">
    <text evidence="8">The sequence shown here is derived from an EMBL/GenBank/DDBJ whole genome shotgun (WGS) entry which is preliminary data.</text>
</comment>
<dbReference type="OrthoDB" id="9807278at2"/>
<dbReference type="InterPro" id="IPR037157">
    <property type="entry name" value="Acetyltransf_C_sf"/>
</dbReference>
<dbReference type="InterPro" id="IPR011004">
    <property type="entry name" value="Trimer_LpxA-like_sf"/>
</dbReference>
<dbReference type="GO" id="GO:0016020">
    <property type="term" value="C:membrane"/>
    <property type="evidence" value="ECO:0007669"/>
    <property type="project" value="GOC"/>
</dbReference>
<dbReference type="EC" id="2.3.1.129" evidence="6"/>
<keyword evidence="3 6" id="KW-0808">Transferase</keyword>
<name>A0A0Q9YTS8_9GAMM</name>
<keyword evidence="2 6" id="KW-0441">Lipid A biosynthesis</keyword>
<dbReference type="GO" id="GO:0009245">
    <property type="term" value="P:lipid A biosynthetic process"/>
    <property type="evidence" value="ECO:0007669"/>
    <property type="project" value="UniProtKB-UniRule"/>
</dbReference>
<evidence type="ECO:0000256" key="2">
    <source>
        <dbReference type="ARBA" id="ARBA00022556"/>
    </source>
</evidence>
<dbReference type="PANTHER" id="PTHR43480">
    <property type="entry name" value="ACYL-[ACYL-CARRIER-PROTEIN]--UDP-N-ACETYLGLUCOSAMINE O-ACYLTRANSFERASE"/>
    <property type="match status" value="1"/>
</dbReference>
<dbReference type="Gene3D" id="1.20.1180.10">
    <property type="entry name" value="Udp N-acetylglucosamine O-acyltransferase, C-terminal domain"/>
    <property type="match status" value="1"/>
</dbReference>
<evidence type="ECO:0000259" key="7">
    <source>
        <dbReference type="Pfam" id="PF13720"/>
    </source>
</evidence>
<evidence type="ECO:0000256" key="6">
    <source>
        <dbReference type="HAMAP-Rule" id="MF_00387"/>
    </source>
</evidence>
<dbReference type="AlphaFoldDB" id="A0A0Q9YTS8"/>
<dbReference type="HAMAP" id="MF_00387">
    <property type="entry name" value="LpxA"/>
    <property type="match status" value="1"/>
</dbReference>
<comment type="function">
    <text evidence="6">Involved in the biosynthesis of lipid A, a phosphorylated glycolipid that anchors the lipopolysaccharide to the outer membrane of the cell.</text>
</comment>
<dbReference type="PANTHER" id="PTHR43480:SF1">
    <property type="entry name" value="ACYL-[ACYL-CARRIER-PROTEIN]--UDP-N-ACETYLGLUCOSAMINE O-ACYLTRANSFERASE, MITOCHONDRIAL-RELATED"/>
    <property type="match status" value="1"/>
</dbReference>
<comment type="catalytic activity">
    <reaction evidence="6">
        <text>a (3R)-hydroxyacyl-[ACP] + UDP-N-acetyl-alpha-D-glucosamine = a UDP-3-O-[(3R)-3-hydroxyacyl]-N-acetyl-alpha-D-glucosamine + holo-[ACP]</text>
        <dbReference type="Rhea" id="RHEA:67812"/>
        <dbReference type="Rhea" id="RHEA-COMP:9685"/>
        <dbReference type="Rhea" id="RHEA-COMP:9945"/>
        <dbReference type="ChEBI" id="CHEBI:57705"/>
        <dbReference type="ChEBI" id="CHEBI:64479"/>
        <dbReference type="ChEBI" id="CHEBI:78827"/>
        <dbReference type="ChEBI" id="CHEBI:173225"/>
        <dbReference type="EC" id="2.3.1.129"/>
    </reaction>
</comment>
<reference evidence="9" key="2">
    <citation type="journal article" date="2016" name="Genome Announc.">
        <title>Draft Genome Sequences of Two Novel Amoeba-Resistant Intranuclear Bacteria, 'Candidatus Berkiella cookevillensis' and 'Candidatus Berkiella aquae'.</title>
        <authorList>
            <person name="Mehari Y.T."/>
            <person name="Arivett B.A."/>
            <person name="Farone A.L."/>
            <person name="Gunderson J.H."/>
            <person name="Farone M.B."/>
        </authorList>
    </citation>
    <scope>NUCLEOTIDE SEQUENCE</scope>
    <source>
        <strain evidence="9">CC99</strain>
    </source>
</reference>
<evidence type="ECO:0000313" key="8">
    <source>
        <dbReference type="EMBL" id="KRG20055.1"/>
    </source>
</evidence>
<evidence type="ECO:0000256" key="4">
    <source>
        <dbReference type="ARBA" id="ARBA00023098"/>
    </source>
</evidence>
<evidence type="ECO:0000313" key="9">
    <source>
        <dbReference type="EMBL" id="MCS5708368.1"/>
    </source>
</evidence>
<dbReference type="Gene3D" id="2.160.10.10">
    <property type="entry name" value="Hexapeptide repeat proteins"/>
    <property type="match status" value="1"/>
</dbReference>
<comment type="subcellular location">
    <subcellularLocation>
        <location evidence="6">Cytoplasm</location>
    </subcellularLocation>
</comment>
<dbReference type="PATRIC" id="fig|1590042.3.peg.289"/>
<comment type="similarity">
    <text evidence="6">Belongs to the transferase hexapeptide repeat family. LpxA subfamily.</text>
</comment>
<dbReference type="PIRSF" id="PIRSF000456">
    <property type="entry name" value="UDP-GlcNAc_acltr"/>
    <property type="match status" value="1"/>
</dbReference>
<dbReference type="InterPro" id="IPR029098">
    <property type="entry name" value="Acetyltransf_C"/>
</dbReference>
<dbReference type="SUPFAM" id="SSF51161">
    <property type="entry name" value="Trimeric LpxA-like enzymes"/>
    <property type="match status" value="1"/>
</dbReference>
<keyword evidence="4 6" id="KW-0443">Lipid metabolism</keyword>
<keyword evidence="6" id="KW-0963">Cytoplasm</keyword>
<dbReference type="NCBIfam" id="NF003657">
    <property type="entry name" value="PRK05289.1"/>
    <property type="match status" value="1"/>
</dbReference>
<dbReference type="UniPathway" id="UPA00359">
    <property type="reaction ID" value="UER00477"/>
</dbReference>
<evidence type="ECO:0000313" key="10">
    <source>
        <dbReference type="Proteomes" id="UP000051494"/>
    </source>
</evidence>